<organism evidence="1 2">
    <name type="scientific">Labilithrix luteola</name>
    <dbReference type="NCBI Taxonomy" id="1391654"/>
    <lineage>
        <taxon>Bacteria</taxon>
        <taxon>Pseudomonadati</taxon>
        <taxon>Myxococcota</taxon>
        <taxon>Polyangia</taxon>
        <taxon>Polyangiales</taxon>
        <taxon>Labilitrichaceae</taxon>
        <taxon>Labilithrix</taxon>
    </lineage>
</organism>
<sequence>MTDVAVELGDRRVDATSAGAWPTKGATNGCAVCYFGRTRVRRFW</sequence>
<evidence type="ECO:0000313" key="1">
    <source>
        <dbReference type="EMBL" id="AKV00714.1"/>
    </source>
</evidence>
<name>A0A0K1Q4Q8_9BACT</name>
<dbReference type="EMBL" id="CP012333">
    <property type="protein sequence ID" value="AKV00714.1"/>
    <property type="molecule type" value="Genomic_DNA"/>
</dbReference>
<dbReference type="Proteomes" id="UP000064967">
    <property type="component" value="Chromosome"/>
</dbReference>
<proteinExistence type="predicted"/>
<gene>
    <name evidence="1" type="ORF">AKJ09_07377</name>
</gene>
<dbReference type="KEGG" id="llu:AKJ09_07377"/>
<keyword evidence="2" id="KW-1185">Reference proteome</keyword>
<protein>
    <submittedName>
        <fullName evidence="1">Uncharacterized protein</fullName>
    </submittedName>
</protein>
<accession>A0A0K1Q4Q8</accession>
<evidence type="ECO:0000313" key="2">
    <source>
        <dbReference type="Proteomes" id="UP000064967"/>
    </source>
</evidence>
<dbReference type="STRING" id="1391654.AKJ09_07377"/>
<reference evidence="1 2" key="1">
    <citation type="submission" date="2015-08" db="EMBL/GenBank/DDBJ databases">
        <authorList>
            <person name="Babu N.S."/>
            <person name="Beckwith C.J."/>
            <person name="Beseler K.G."/>
            <person name="Brison A."/>
            <person name="Carone J.V."/>
            <person name="Caskin T.P."/>
            <person name="Diamond M."/>
            <person name="Durham M.E."/>
            <person name="Foxe J.M."/>
            <person name="Go M."/>
            <person name="Henderson B.A."/>
            <person name="Jones I.B."/>
            <person name="McGettigan J.A."/>
            <person name="Micheletti S.J."/>
            <person name="Nasrallah M.E."/>
            <person name="Ortiz D."/>
            <person name="Piller C.R."/>
            <person name="Privatt S.R."/>
            <person name="Schneider S.L."/>
            <person name="Sharp S."/>
            <person name="Smith T.C."/>
            <person name="Stanton J.D."/>
            <person name="Ullery H.E."/>
            <person name="Wilson R.J."/>
            <person name="Serrano M.G."/>
            <person name="Buck G."/>
            <person name="Lee V."/>
            <person name="Wang Y."/>
            <person name="Carvalho R."/>
            <person name="Voegtly L."/>
            <person name="Shi R."/>
            <person name="Duckworth R."/>
            <person name="Johnson A."/>
            <person name="Loviza R."/>
            <person name="Walstead R."/>
            <person name="Shah Z."/>
            <person name="Kiflezghi M."/>
            <person name="Wade K."/>
            <person name="Ball S.L."/>
            <person name="Bradley K.W."/>
            <person name="Asai D.J."/>
            <person name="Bowman C.A."/>
            <person name="Russell D.A."/>
            <person name="Pope W.H."/>
            <person name="Jacobs-Sera D."/>
            <person name="Hendrix R.W."/>
            <person name="Hatfull G.F."/>
        </authorList>
    </citation>
    <scope>NUCLEOTIDE SEQUENCE [LARGE SCALE GENOMIC DNA]</scope>
    <source>
        <strain evidence="1 2">DSM 27648</strain>
    </source>
</reference>
<dbReference type="AlphaFoldDB" id="A0A0K1Q4Q8"/>